<dbReference type="PROSITE" id="PS50002">
    <property type="entry name" value="SH3"/>
    <property type="match status" value="1"/>
</dbReference>
<dbReference type="AlphaFoldDB" id="A0AAV4QU85"/>
<feature type="compositionally biased region" description="Acidic residues" evidence="3">
    <location>
        <begin position="84"/>
        <end position="96"/>
    </location>
</feature>
<proteinExistence type="predicted"/>
<evidence type="ECO:0000256" key="2">
    <source>
        <dbReference type="PROSITE-ProRule" id="PRU00192"/>
    </source>
</evidence>
<keyword evidence="6" id="KW-1185">Reference proteome</keyword>
<dbReference type="Pfam" id="PF07653">
    <property type="entry name" value="SH3_2"/>
    <property type="match status" value="1"/>
</dbReference>
<organism evidence="5 6">
    <name type="scientific">Caerostris extrusa</name>
    <name type="common">Bark spider</name>
    <name type="synonym">Caerostris bankana</name>
    <dbReference type="NCBI Taxonomy" id="172846"/>
    <lineage>
        <taxon>Eukaryota</taxon>
        <taxon>Metazoa</taxon>
        <taxon>Ecdysozoa</taxon>
        <taxon>Arthropoda</taxon>
        <taxon>Chelicerata</taxon>
        <taxon>Arachnida</taxon>
        <taxon>Araneae</taxon>
        <taxon>Araneomorphae</taxon>
        <taxon>Entelegynae</taxon>
        <taxon>Araneoidea</taxon>
        <taxon>Araneidae</taxon>
        <taxon>Caerostris</taxon>
    </lineage>
</organism>
<dbReference type="EMBL" id="BPLR01006854">
    <property type="protein sequence ID" value="GIY12802.1"/>
    <property type="molecule type" value="Genomic_DNA"/>
</dbReference>
<dbReference type="Proteomes" id="UP001054945">
    <property type="component" value="Unassembled WGS sequence"/>
</dbReference>
<evidence type="ECO:0000256" key="3">
    <source>
        <dbReference type="SAM" id="MobiDB-lite"/>
    </source>
</evidence>
<evidence type="ECO:0000259" key="4">
    <source>
        <dbReference type="PROSITE" id="PS50002"/>
    </source>
</evidence>
<gene>
    <name evidence="5" type="primary">X975_06021</name>
    <name evidence="5" type="ORF">CEXT_57841</name>
</gene>
<dbReference type="Gene3D" id="2.30.30.40">
    <property type="entry name" value="SH3 Domains"/>
    <property type="match status" value="1"/>
</dbReference>
<evidence type="ECO:0000256" key="1">
    <source>
        <dbReference type="ARBA" id="ARBA00022443"/>
    </source>
</evidence>
<accession>A0AAV4QU85</accession>
<protein>
    <submittedName>
        <fullName evidence="5">Sorting nexin-9</fullName>
    </submittedName>
</protein>
<dbReference type="InterPro" id="IPR001452">
    <property type="entry name" value="SH3_domain"/>
</dbReference>
<comment type="caution">
    <text evidence="5">The sequence shown here is derived from an EMBL/GenBank/DDBJ whole genome shotgun (WGS) entry which is preliminary data.</text>
</comment>
<evidence type="ECO:0000313" key="5">
    <source>
        <dbReference type="EMBL" id="GIY12802.1"/>
    </source>
</evidence>
<feature type="compositionally biased region" description="Basic and acidic residues" evidence="3">
    <location>
        <begin position="101"/>
        <end position="112"/>
    </location>
</feature>
<name>A0AAV4QU85_CAEEX</name>
<keyword evidence="1 2" id="KW-0728">SH3 domain</keyword>
<sequence>MQLEQCISSKFIIFTSIFNKLLQKWDIGGGWWEGKNSDGNNGLFPSSYVEIIESTNSANTGQSFRSPEYSADDIQVLSRQENESAQDWEDSWDEDAGSGNQEKKKKERDKSKNKSITG</sequence>
<evidence type="ECO:0000313" key="6">
    <source>
        <dbReference type="Proteomes" id="UP001054945"/>
    </source>
</evidence>
<reference evidence="5 6" key="1">
    <citation type="submission" date="2021-06" db="EMBL/GenBank/DDBJ databases">
        <title>Caerostris extrusa draft genome.</title>
        <authorList>
            <person name="Kono N."/>
            <person name="Arakawa K."/>
        </authorList>
    </citation>
    <scope>NUCLEOTIDE SEQUENCE [LARGE SCALE GENOMIC DNA]</scope>
</reference>
<dbReference type="SUPFAM" id="SSF50044">
    <property type="entry name" value="SH3-domain"/>
    <property type="match status" value="1"/>
</dbReference>
<dbReference type="InterPro" id="IPR036028">
    <property type="entry name" value="SH3-like_dom_sf"/>
</dbReference>
<feature type="region of interest" description="Disordered" evidence="3">
    <location>
        <begin position="58"/>
        <end position="118"/>
    </location>
</feature>
<feature type="domain" description="SH3" evidence="4">
    <location>
        <begin position="1"/>
        <end position="54"/>
    </location>
</feature>